<gene>
    <name evidence="1" type="ORF">LCGC14_0963930</name>
</gene>
<protein>
    <submittedName>
        <fullName evidence="1">Uncharacterized protein</fullName>
    </submittedName>
</protein>
<organism evidence="1">
    <name type="scientific">marine sediment metagenome</name>
    <dbReference type="NCBI Taxonomy" id="412755"/>
    <lineage>
        <taxon>unclassified sequences</taxon>
        <taxon>metagenomes</taxon>
        <taxon>ecological metagenomes</taxon>
    </lineage>
</organism>
<proteinExistence type="predicted"/>
<evidence type="ECO:0000313" key="1">
    <source>
        <dbReference type="EMBL" id="KKN17641.1"/>
    </source>
</evidence>
<reference evidence="1" key="1">
    <citation type="journal article" date="2015" name="Nature">
        <title>Complex archaea that bridge the gap between prokaryotes and eukaryotes.</title>
        <authorList>
            <person name="Spang A."/>
            <person name="Saw J.H."/>
            <person name="Jorgensen S.L."/>
            <person name="Zaremba-Niedzwiedzka K."/>
            <person name="Martijn J."/>
            <person name="Lind A.E."/>
            <person name="van Eijk R."/>
            <person name="Schleper C."/>
            <person name="Guy L."/>
            <person name="Ettema T.J."/>
        </authorList>
    </citation>
    <scope>NUCLEOTIDE SEQUENCE</scope>
</reference>
<sequence length="94" mass="10949">MQTKEILEQIVNSGKAVIFLGSLGVDKEVLVLSKIEVTLDSKYLEFDMIYTKGQDAFDVFPDKINYFGDIYTKRYWVHDRDVVTYQTRIQCSNL</sequence>
<accession>A0A0F9QWV5</accession>
<comment type="caution">
    <text evidence="1">The sequence shown here is derived from an EMBL/GenBank/DDBJ whole genome shotgun (WGS) entry which is preliminary data.</text>
</comment>
<name>A0A0F9QWV5_9ZZZZ</name>
<dbReference type="EMBL" id="LAZR01003502">
    <property type="protein sequence ID" value="KKN17641.1"/>
    <property type="molecule type" value="Genomic_DNA"/>
</dbReference>
<dbReference type="AlphaFoldDB" id="A0A0F9QWV5"/>